<dbReference type="RefSeq" id="WP_146953946.1">
    <property type="nucleotide sequence ID" value="NZ_BAABBJ010000014.1"/>
</dbReference>
<reference evidence="1 2" key="1">
    <citation type="submission" date="2019-07" db="EMBL/GenBank/DDBJ databases">
        <title>Whole genome shotgun sequence of Cellulomonas soli NBRC 109434.</title>
        <authorList>
            <person name="Hosoyama A."/>
            <person name="Uohara A."/>
            <person name="Ohji S."/>
            <person name="Ichikawa N."/>
        </authorList>
    </citation>
    <scope>NUCLEOTIDE SEQUENCE [LARGE SCALE GENOMIC DNA]</scope>
    <source>
        <strain evidence="1 2">NBRC 109434</strain>
    </source>
</reference>
<dbReference type="AlphaFoldDB" id="A0A512PG46"/>
<accession>A0A512PG46</accession>
<keyword evidence="2" id="KW-1185">Reference proteome</keyword>
<name>A0A512PG46_9CELL</name>
<dbReference type="OrthoDB" id="4822498at2"/>
<gene>
    <name evidence="1" type="ORF">CSO01_28680</name>
</gene>
<dbReference type="Proteomes" id="UP000321798">
    <property type="component" value="Unassembled WGS sequence"/>
</dbReference>
<evidence type="ECO:0000313" key="1">
    <source>
        <dbReference type="EMBL" id="GEP70153.1"/>
    </source>
</evidence>
<comment type="caution">
    <text evidence="1">The sequence shown here is derived from an EMBL/GenBank/DDBJ whole genome shotgun (WGS) entry which is preliminary data.</text>
</comment>
<sequence>MTSRRSAPPELAELHDECVARGYLPGLDFFVVGVPGFNAGDGITIRREGQTYIVVSEDNGRPHDMLRTSDFERAREHFLTEVGWGAGFRGHGPYAGRSRLEEAGWTTMTLRERTIRVYRDKGLPIPAYLLDDSDDATRRRRPTEE</sequence>
<organism evidence="1 2">
    <name type="scientific">Cellulomonas soli</name>
    <dbReference type="NCBI Taxonomy" id="931535"/>
    <lineage>
        <taxon>Bacteria</taxon>
        <taxon>Bacillati</taxon>
        <taxon>Actinomycetota</taxon>
        <taxon>Actinomycetes</taxon>
        <taxon>Micrococcales</taxon>
        <taxon>Cellulomonadaceae</taxon>
        <taxon>Cellulomonas</taxon>
    </lineage>
</organism>
<dbReference type="EMBL" id="BKAL01000011">
    <property type="protein sequence ID" value="GEP70153.1"/>
    <property type="molecule type" value="Genomic_DNA"/>
</dbReference>
<evidence type="ECO:0000313" key="2">
    <source>
        <dbReference type="Proteomes" id="UP000321798"/>
    </source>
</evidence>
<protein>
    <submittedName>
        <fullName evidence="1">Uncharacterized protein</fullName>
    </submittedName>
</protein>
<proteinExistence type="predicted"/>